<feature type="non-terminal residue" evidence="2">
    <location>
        <position position="58"/>
    </location>
</feature>
<protein>
    <submittedName>
        <fullName evidence="2">Uncharacterized protein</fullName>
    </submittedName>
</protein>
<name>A0AAD4L343_9EURO</name>
<feature type="region of interest" description="Disordered" evidence="1">
    <location>
        <begin position="39"/>
        <end position="58"/>
    </location>
</feature>
<comment type="caution">
    <text evidence="2">The sequence shown here is derived from an EMBL/GenBank/DDBJ whole genome shotgun (WGS) entry which is preliminary data.</text>
</comment>
<dbReference type="GeneID" id="70245058"/>
<dbReference type="RefSeq" id="XP_046077659.1">
    <property type="nucleotide sequence ID" value="XM_046214771.1"/>
</dbReference>
<accession>A0AAD4L343</accession>
<gene>
    <name evidence="2" type="ORF">BGW36DRAFT_366701</name>
</gene>
<reference evidence="2" key="1">
    <citation type="submission" date="2021-12" db="EMBL/GenBank/DDBJ databases">
        <title>Convergent genome expansion in fungi linked to evolution of root-endophyte symbiosis.</title>
        <authorList>
            <consortium name="DOE Joint Genome Institute"/>
            <person name="Ke Y.-H."/>
            <person name="Bonito G."/>
            <person name="Liao H.-L."/>
            <person name="Looney B."/>
            <person name="Rojas-Flechas A."/>
            <person name="Nash J."/>
            <person name="Hameed K."/>
            <person name="Schadt C."/>
            <person name="Martin F."/>
            <person name="Crous P.W."/>
            <person name="Miettinen O."/>
            <person name="Magnuson J.K."/>
            <person name="Labbe J."/>
            <person name="Jacobson D."/>
            <person name="Doktycz M.J."/>
            <person name="Veneault-Fourrey C."/>
            <person name="Kuo A."/>
            <person name="Mondo S."/>
            <person name="Calhoun S."/>
            <person name="Riley R."/>
            <person name="Ohm R."/>
            <person name="LaButti K."/>
            <person name="Andreopoulos B."/>
            <person name="Pangilinan J."/>
            <person name="Nolan M."/>
            <person name="Tritt A."/>
            <person name="Clum A."/>
            <person name="Lipzen A."/>
            <person name="Daum C."/>
            <person name="Barry K."/>
            <person name="Grigoriev I.V."/>
            <person name="Vilgalys R."/>
        </authorList>
    </citation>
    <scope>NUCLEOTIDE SEQUENCE</scope>
    <source>
        <strain evidence="2">PMI_201</strain>
    </source>
</reference>
<organism evidence="2 3">
    <name type="scientific">Talaromyces proteolyticus</name>
    <dbReference type="NCBI Taxonomy" id="1131652"/>
    <lineage>
        <taxon>Eukaryota</taxon>
        <taxon>Fungi</taxon>
        <taxon>Dikarya</taxon>
        <taxon>Ascomycota</taxon>
        <taxon>Pezizomycotina</taxon>
        <taxon>Eurotiomycetes</taxon>
        <taxon>Eurotiomycetidae</taxon>
        <taxon>Eurotiales</taxon>
        <taxon>Trichocomaceae</taxon>
        <taxon>Talaromyces</taxon>
        <taxon>Talaromyces sect. Bacilispori</taxon>
    </lineage>
</organism>
<evidence type="ECO:0000256" key="1">
    <source>
        <dbReference type="SAM" id="MobiDB-lite"/>
    </source>
</evidence>
<dbReference type="AlphaFoldDB" id="A0AAD4L343"/>
<dbReference type="Proteomes" id="UP001201262">
    <property type="component" value="Unassembled WGS sequence"/>
</dbReference>
<evidence type="ECO:0000313" key="2">
    <source>
        <dbReference type="EMBL" id="KAH8705038.1"/>
    </source>
</evidence>
<proteinExistence type="predicted"/>
<dbReference type="EMBL" id="JAJTJA010000001">
    <property type="protein sequence ID" value="KAH8705038.1"/>
    <property type="molecule type" value="Genomic_DNA"/>
</dbReference>
<sequence>MLEMELPTEFVMTTEFRLESSDQTPRLRLRISHVYASAPNSVTTGENGGRCGRRSTSI</sequence>
<evidence type="ECO:0000313" key="3">
    <source>
        <dbReference type="Proteomes" id="UP001201262"/>
    </source>
</evidence>
<keyword evidence="3" id="KW-1185">Reference proteome</keyword>